<evidence type="ECO:0000313" key="2">
    <source>
        <dbReference type="Proteomes" id="UP000015354"/>
    </source>
</evidence>
<dbReference type="Proteomes" id="UP000015354">
    <property type="component" value="Unassembled WGS sequence"/>
</dbReference>
<name>S9UKI2_9TRYP</name>
<gene>
    <name evidence="1" type="ORF">STCU_12317</name>
</gene>
<keyword evidence="2" id="KW-1185">Reference proteome</keyword>
<accession>S9UKI2</accession>
<protein>
    <submittedName>
        <fullName evidence="1">Uncharacterized protein</fullName>
    </submittedName>
</protein>
<proteinExistence type="predicted"/>
<dbReference type="AlphaFoldDB" id="S9UKI2"/>
<organism evidence="1 2">
    <name type="scientific">Strigomonas culicis</name>
    <dbReference type="NCBI Taxonomy" id="28005"/>
    <lineage>
        <taxon>Eukaryota</taxon>
        <taxon>Discoba</taxon>
        <taxon>Euglenozoa</taxon>
        <taxon>Kinetoplastea</taxon>
        <taxon>Metakinetoplastina</taxon>
        <taxon>Trypanosomatida</taxon>
        <taxon>Trypanosomatidae</taxon>
        <taxon>Strigomonadinae</taxon>
        <taxon>Strigomonas</taxon>
    </lineage>
</organism>
<dbReference type="EMBL" id="ATMH01012510">
    <property type="protein sequence ID" value="EPY15146.1"/>
    <property type="molecule type" value="Genomic_DNA"/>
</dbReference>
<evidence type="ECO:0000313" key="1">
    <source>
        <dbReference type="EMBL" id="EPY15146.1"/>
    </source>
</evidence>
<reference evidence="1 2" key="1">
    <citation type="journal article" date="2013" name="PLoS ONE">
        <title>Predicting the Proteins of Angomonas deanei, Strigomonas culicis and Their Respective Endosymbionts Reveals New Aspects of the Trypanosomatidae Family.</title>
        <authorList>
            <person name="Motta M.C."/>
            <person name="Martins A.C."/>
            <person name="de Souza S.S."/>
            <person name="Catta-Preta C.M."/>
            <person name="Silva R."/>
            <person name="Klein C.C."/>
            <person name="de Almeida L.G."/>
            <person name="de Lima Cunha O."/>
            <person name="Ciapina L.P."/>
            <person name="Brocchi M."/>
            <person name="Colabardini A.C."/>
            <person name="de Araujo Lima B."/>
            <person name="Machado C.R."/>
            <person name="de Almeida Soares C.M."/>
            <person name="Probst C.M."/>
            <person name="de Menezes C.B."/>
            <person name="Thompson C.E."/>
            <person name="Bartholomeu D.C."/>
            <person name="Gradia D.F."/>
            <person name="Pavoni D.P."/>
            <person name="Grisard E.C."/>
            <person name="Fantinatti-Garboggini F."/>
            <person name="Marchini F.K."/>
            <person name="Rodrigues-Luiz G.F."/>
            <person name="Wagner G."/>
            <person name="Goldman G.H."/>
            <person name="Fietto J.L."/>
            <person name="Elias M.C."/>
            <person name="Goldman M.H."/>
            <person name="Sagot M.F."/>
            <person name="Pereira M."/>
            <person name="Stoco P.H."/>
            <person name="de Mendonca-Neto R.P."/>
            <person name="Teixeira S.M."/>
            <person name="Maciel T.E."/>
            <person name="de Oliveira Mendes T.A."/>
            <person name="Urmenyi T.P."/>
            <person name="de Souza W."/>
            <person name="Schenkman S."/>
            <person name="de Vasconcelos A.T."/>
        </authorList>
    </citation>
    <scope>NUCLEOTIDE SEQUENCE [LARGE SCALE GENOMIC DNA]</scope>
</reference>
<comment type="caution">
    <text evidence="1">The sequence shown here is derived from an EMBL/GenBank/DDBJ whole genome shotgun (WGS) entry which is preliminary data.</text>
</comment>
<sequence length="158" mass="18849">MVKDQWVCFQRRLLRHRFVVWTTTTATRRVLRDGRRAIRHHCVIRLWRWGPMLRRVFKLCELLPLHAEDVDEVLFYLFQPPRPERRVAAAAVSSELHDCTPFFFLVIVMCMNLRLTDSSAILCFFHFLLLTSVEERKKNEIIIRMPRSGGEVREIDTP</sequence>